<accession>A0A7G7W643</accession>
<feature type="chain" id="PRO_5028909530" evidence="1">
    <location>
        <begin position="24"/>
        <end position="257"/>
    </location>
</feature>
<dbReference type="RefSeq" id="WP_185887758.1">
    <property type="nucleotide sequence ID" value="NZ_CP060202.1"/>
</dbReference>
<reference evidence="2 3" key="1">
    <citation type="submission" date="2020-08" db="EMBL/GenBank/DDBJ databases">
        <title>Hymenobacter sp. S2-20-2 genome sequencing.</title>
        <authorList>
            <person name="Jin L."/>
        </authorList>
    </citation>
    <scope>NUCLEOTIDE SEQUENCE [LARGE SCALE GENOMIC DNA]</scope>
    <source>
        <strain evidence="2 3">S2-20-2</strain>
    </source>
</reference>
<feature type="signal peptide" evidence="1">
    <location>
        <begin position="1"/>
        <end position="23"/>
    </location>
</feature>
<name>A0A7G7W643_9BACT</name>
<keyword evidence="3" id="KW-1185">Reference proteome</keyword>
<dbReference type="Proteomes" id="UP000515489">
    <property type="component" value="Chromosome"/>
</dbReference>
<dbReference type="EMBL" id="CP060202">
    <property type="protein sequence ID" value="QNH61836.1"/>
    <property type="molecule type" value="Genomic_DNA"/>
</dbReference>
<proteinExistence type="predicted"/>
<sequence length="257" mass="28890">MSKHIALSLLLAIILLGSCTRKAVPTKSGATTKRPVPEAVRATNVEFRFLSAKGKAQFDYQGNQQAANINVRIRKDSVIWISASLIGLEGVRAYITRDSVQVLDKLHREYYAGDYAYLSKRLNVPVNFDMLQALLLGNYLPPLDPATEPKVATENSMQRVNYEQVGLLVQQLIELGKARVQQLTVEDPATQNKVTVDYTDFRVLERAPQSFAYNTLLQIQQGQNKPTTATLSYRTVDVDKERLQFPFSIPKGYARKK</sequence>
<dbReference type="Gene3D" id="2.50.20.10">
    <property type="entry name" value="Lipoprotein localisation LolA/LolB/LppX"/>
    <property type="match status" value="1"/>
</dbReference>
<dbReference type="Pfam" id="PF14125">
    <property type="entry name" value="DUF4292"/>
    <property type="match status" value="1"/>
</dbReference>
<protein>
    <submittedName>
        <fullName evidence="2">DUF4292 domain-containing protein</fullName>
    </submittedName>
</protein>
<evidence type="ECO:0000313" key="2">
    <source>
        <dbReference type="EMBL" id="QNH61836.1"/>
    </source>
</evidence>
<dbReference type="PROSITE" id="PS51257">
    <property type="entry name" value="PROKAR_LIPOPROTEIN"/>
    <property type="match status" value="1"/>
</dbReference>
<dbReference type="InterPro" id="IPR025634">
    <property type="entry name" value="DUF4292"/>
</dbReference>
<evidence type="ECO:0000256" key="1">
    <source>
        <dbReference type="SAM" id="SignalP"/>
    </source>
</evidence>
<organism evidence="2 3">
    <name type="scientific">Hymenobacter sediminicola</name>
    <dbReference type="NCBI Taxonomy" id="2761579"/>
    <lineage>
        <taxon>Bacteria</taxon>
        <taxon>Pseudomonadati</taxon>
        <taxon>Bacteroidota</taxon>
        <taxon>Cytophagia</taxon>
        <taxon>Cytophagales</taxon>
        <taxon>Hymenobacteraceae</taxon>
        <taxon>Hymenobacter</taxon>
    </lineage>
</organism>
<keyword evidence="1" id="KW-0732">Signal</keyword>
<evidence type="ECO:0000313" key="3">
    <source>
        <dbReference type="Proteomes" id="UP000515489"/>
    </source>
</evidence>
<gene>
    <name evidence="2" type="ORF">H4317_17055</name>
</gene>
<dbReference type="AlphaFoldDB" id="A0A7G7W643"/>
<dbReference type="KEGG" id="hsk:H4317_17055"/>